<keyword evidence="1" id="KW-0472">Membrane</keyword>
<dbReference type="AlphaFoldDB" id="A0A9X4ALA8"/>
<proteinExistence type="predicted"/>
<name>A0A9X4ALA8_9BACI</name>
<dbReference type="Proteomes" id="UP001145072">
    <property type="component" value="Unassembled WGS sequence"/>
</dbReference>
<reference evidence="2" key="1">
    <citation type="submission" date="2022-06" db="EMBL/GenBank/DDBJ databases">
        <title>Aquibacillus sp. a new bacterium isolated from soil saline samples.</title>
        <authorList>
            <person name="Galisteo C."/>
            <person name="De La Haba R."/>
            <person name="Sanchez-Porro C."/>
            <person name="Ventosa A."/>
        </authorList>
    </citation>
    <scope>NUCLEOTIDE SEQUENCE</scope>
    <source>
        <strain evidence="2">JCM 12387</strain>
    </source>
</reference>
<evidence type="ECO:0000313" key="2">
    <source>
        <dbReference type="EMBL" id="MDC3422260.1"/>
    </source>
</evidence>
<keyword evidence="3" id="KW-1185">Reference proteome</keyword>
<keyword evidence="1" id="KW-0812">Transmembrane</keyword>
<sequence length="175" mass="20097">MNSPTLVKKSKETNQETYSFSYHKKSGYIGFICAMLVVIVIETVAISFLLYNWSPLLHWIHLLLAIVMFVFLIVDLQAVIRNPIELSGDTLSIKIGVRPKLTIKTDNIKEILNGNINYEQDKKNKEVLDLSLLGLDDPTFEIVLHEPVAYRKNSKLTRIFITVDEKETLYKLLKT</sequence>
<keyword evidence="1" id="KW-1133">Transmembrane helix</keyword>
<dbReference type="EMBL" id="JAMQJZ010000018">
    <property type="protein sequence ID" value="MDC3422260.1"/>
    <property type="molecule type" value="Genomic_DNA"/>
</dbReference>
<gene>
    <name evidence="2" type="ORF">NC661_18070</name>
</gene>
<feature type="transmembrane region" description="Helical" evidence="1">
    <location>
        <begin position="28"/>
        <end position="50"/>
    </location>
</feature>
<comment type="caution">
    <text evidence="2">The sequence shown here is derived from an EMBL/GenBank/DDBJ whole genome shotgun (WGS) entry which is preliminary data.</text>
</comment>
<accession>A0A9X4ALA8</accession>
<evidence type="ECO:0000256" key="1">
    <source>
        <dbReference type="SAM" id="Phobius"/>
    </source>
</evidence>
<protein>
    <submittedName>
        <fullName evidence="2">Uncharacterized protein</fullName>
    </submittedName>
</protein>
<dbReference type="RefSeq" id="WP_259868111.1">
    <property type="nucleotide sequence ID" value="NZ_JAMQJZ010000018.1"/>
</dbReference>
<evidence type="ECO:0000313" key="3">
    <source>
        <dbReference type="Proteomes" id="UP001145072"/>
    </source>
</evidence>
<feature type="transmembrane region" description="Helical" evidence="1">
    <location>
        <begin position="56"/>
        <end position="74"/>
    </location>
</feature>
<organism evidence="2 3">
    <name type="scientific">Aquibacillus koreensis</name>
    <dbReference type="NCBI Taxonomy" id="279446"/>
    <lineage>
        <taxon>Bacteria</taxon>
        <taxon>Bacillati</taxon>
        <taxon>Bacillota</taxon>
        <taxon>Bacilli</taxon>
        <taxon>Bacillales</taxon>
        <taxon>Bacillaceae</taxon>
        <taxon>Aquibacillus</taxon>
    </lineage>
</organism>